<evidence type="ECO:0000256" key="3">
    <source>
        <dbReference type="ARBA" id="ARBA00023002"/>
    </source>
</evidence>
<dbReference type="PANTHER" id="PTHR43401">
    <property type="entry name" value="L-THREONINE 3-DEHYDROGENASE"/>
    <property type="match status" value="1"/>
</dbReference>
<keyword evidence="7" id="KW-1185">Reference proteome</keyword>
<dbReference type="SUPFAM" id="SSF51735">
    <property type="entry name" value="NAD(P)-binding Rossmann-fold domains"/>
    <property type="match status" value="1"/>
</dbReference>
<dbReference type="RefSeq" id="WP_204816373.1">
    <property type="nucleotide sequence ID" value="NZ_JANHOF010000001.1"/>
</dbReference>
<dbReference type="Pfam" id="PF00107">
    <property type="entry name" value="ADH_zinc_N"/>
    <property type="match status" value="1"/>
</dbReference>
<dbReference type="InterPro" id="IPR020843">
    <property type="entry name" value="ER"/>
</dbReference>
<evidence type="ECO:0000313" key="6">
    <source>
        <dbReference type="EMBL" id="MFC0395252.1"/>
    </source>
</evidence>
<evidence type="ECO:0000256" key="1">
    <source>
        <dbReference type="ARBA" id="ARBA00022723"/>
    </source>
</evidence>
<dbReference type="InterPro" id="IPR050129">
    <property type="entry name" value="Zn_alcohol_dh"/>
</dbReference>
<dbReference type="Gene3D" id="3.90.180.10">
    <property type="entry name" value="Medium-chain alcohol dehydrogenases, catalytic domain"/>
    <property type="match status" value="1"/>
</dbReference>
<dbReference type="SMART" id="SM00829">
    <property type="entry name" value="PKS_ER"/>
    <property type="match status" value="1"/>
</dbReference>
<dbReference type="InterPro" id="IPR011032">
    <property type="entry name" value="GroES-like_sf"/>
</dbReference>
<dbReference type="CDD" id="cd08236">
    <property type="entry name" value="sugar_DH"/>
    <property type="match status" value="1"/>
</dbReference>
<name>A0ABV6JHR3_9BACL</name>
<dbReference type="InterPro" id="IPR036291">
    <property type="entry name" value="NAD(P)-bd_dom_sf"/>
</dbReference>
<dbReference type="Proteomes" id="UP001589818">
    <property type="component" value="Unassembled WGS sequence"/>
</dbReference>
<keyword evidence="1 4" id="KW-0479">Metal-binding</keyword>
<proteinExistence type="inferred from homology"/>
<dbReference type="PROSITE" id="PS00059">
    <property type="entry name" value="ADH_ZINC"/>
    <property type="match status" value="1"/>
</dbReference>
<dbReference type="PANTHER" id="PTHR43401:SF2">
    <property type="entry name" value="L-THREONINE 3-DEHYDROGENASE"/>
    <property type="match status" value="1"/>
</dbReference>
<dbReference type="Gene3D" id="3.40.50.720">
    <property type="entry name" value="NAD(P)-binding Rossmann-like Domain"/>
    <property type="match status" value="1"/>
</dbReference>
<dbReference type="InterPro" id="IPR002328">
    <property type="entry name" value="ADH_Zn_CS"/>
</dbReference>
<evidence type="ECO:0000256" key="4">
    <source>
        <dbReference type="RuleBase" id="RU361277"/>
    </source>
</evidence>
<reference evidence="6 7" key="1">
    <citation type="submission" date="2024-09" db="EMBL/GenBank/DDBJ databases">
        <authorList>
            <person name="Sun Q."/>
            <person name="Mori K."/>
        </authorList>
    </citation>
    <scope>NUCLEOTIDE SEQUENCE [LARGE SCALE GENOMIC DNA]</scope>
    <source>
        <strain evidence="6 7">CCM 4839</strain>
    </source>
</reference>
<dbReference type="InterPro" id="IPR013149">
    <property type="entry name" value="ADH-like_C"/>
</dbReference>
<dbReference type="InterPro" id="IPR013154">
    <property type="entry name" value="ADH-like_N"/>
</dbReference>
<comment type="cofactor">
    <cofactor evidence="4">
        <name>Zn(2+)</name>
        <dbReference type="ChEBI" id="CHEBI:29105"/>
    </cofactor>
</comment>
<organism evidence="6 7">
    <name type="scientific">Paenibacillus mendelii</name>
    <dbReference type="NCBI Taxonomy" id="206163"/>
    <lineage>
        <taxon>Bacteria</taxon>
        <taxon>Bacillati</taxon>
        <taxon>Bacillota</taxon>
        <taxon>Bacilli</taxon>
        <taxon>Bacillales</taxon>
        <taxon>Paenibacillaceae</taxon>
        <taxon>Paenibacillus</taxon>
    </lineage>
</organism>
<sequence>MQALVWTAAEKMEYTSLDKPVPKEDEVLIHVEAVGICGSEIEGYLGHNSLRVPPLVMGHEFCGRIVETGSRVAGLAVGQKAVVNPLNHCGDCASCRKGQTQLCATRRIVGIHRPGAFGEWVAVPASSVVPVPGDIDSFRASLAEPLACSLRATRRAMLRHNFANVVVFGAGGIGILCAKTAKLLGAERVIMLDTQDERLRMAAQVAADETINPRSTDMKETISRITGEKGVDVVIDAAGFQQTRSAAMSIINPGGTIMNIGLGIDDTVIPINVQIRNEIELLGSFCYNQQDFHDAVGLLVSGSITEEGWTEVRPLSAGDGAFQDLINGRVKSGKIFLSMDGGEV</sequence>
<accession>A0ABV6JHR3</accession>
<evidence type="ECO:0000256" key="2">
    <source>
        <dbReference type="ARBA" id="ARBA00022833"/>
    </source>
</evidence>
<keyword evidence="2 4" id="KW-0862">Zinc</keyword>
<dbReference type="EMBL" id="JBHLVF010000041">
    <property type="protein sequence ID" value="MFC0395252.1"/>
    <property type="molecule type" value="Genomic_DNA"/>
</dbReference>
<comment type="caution">
    <text evidence="6">The sequence shown here is derived from an EMBL/GenBank/DDBJ whole genome shotgun (WGS) entry which is preliminary data.</text>
</comment>
<gene>
    <name evidence="6" type="ORF">ACFFJ8_28280</name>
</gene>
<dbReference type="Pfam" id="PF08240">
    <property type="entry name" value="ADH_N"/>
    <property type="match status" value="1"/>
</dbReference>
<evidence type="ECO:0000259" key="5">
    <source>
        <dbReference type="SMART" id="SM00829"/>
    </source>
</evidence>
<feature type="domain" description="Enoyl reductase (ER)" evidence="5">
    <location>
        <begin position="7"/>
        <end position="337"/>
    </location>
</feature>
<protein>
    <submittedName>
        <fullName evidence="6">Zinc-binding dehydrogenase</fullName>
    </submittedName>
</protein>
<evidence type="ECO:0000313" key="7">
    <source>
        <dbReference type="Proteomes" id="UP001589818"/>
    </source>
</evidence>
<comment type="similarity">
    <text evidence="4">Belongs to the zinc-containing alcohol dehydrogenase family.</text>
</comment>
<keyword evidence="3" id="KW-0560">Oxidoreductase</keyword>
<dbReference type="SUPFAM" id="SSF50129">
    <property type="entry name" value="GroES-like"/>
    <property type="match status" value="1"/>
</dbReference>